<proteinExistence type="predicted"/>
<dbReference type="PANTHER" id="PTHR47354">
    <property type="entry name" value="NADH OXIDOREDUCTASE HCR"/>
    <property type="match status" value="1"/>
</dbReference>
<dbReference type="Proteomes" id="UP000316008">
    <property type="component" value="Unassembled WGS sequence"/>
</dbReference>
<dbReference type="AlphaFoldDB" id="A0A556MIT0"/>
<dbReference type="InterPro" id="IPR050415">
    <property type="entry name" value="MRET"/>
</dbReference>
<evidence type="ECO:0000313" key="3">
    <source>
        <dbReference type="Proteomes" id="UP000316008"/>
    </source>
</evidence>
<dbReference type="InterPro" id="IPR001433">
    <property type="entry name" value="OxRdtase_FAD/NAD-bd"/>
</dbReference>
<dbReference type="InterPro" id="IPR017927">
    <property type="entry name" value="FAD-bd_FR_type"/>
</dbReference>
<dbReference type="OrthoDB" id="9789468at2"/>
<reference evidence="2 3" key="1">
    <citation type="submission" date="2019-07" db="EMBL/GenBank/DDBJ databases">
        <authorList>
            <person name="Huq M.A."/>
        </authorList>
    </citation>
    <scope>NUCLEOTIDE SEQUENCE [LARGE SCALE GENOMIC DNA]</scope>
    <source>
        <strain evidence="2 3">MAH-3</strain>
    </source>
</reference>
<name>A0A556MIT0_9FLAO</name>
<dbReference type="PROSITE" id="PS51384">
    <property type="entry name" value="FAD_FR"/>
    <property type="match status" value="1"/>
</dbReference>
<dbReference type="Pfam" id="PF00175">
    <property type="entry name" value="NAD_binding_1"/>
    <property type="match status" value="1"/>
</dbReference>
<feature type="domain" description="FAD-binding FR-type" evidence="1">
    <location>
        <begin position="1"/>
        <end position="102"/>
    </location>
</feature>
<gene>
    <name evidence="2" type="ORF">FO442_17095</name>
</gene>
<dbReference type="PRINTS" id="PR00410">
    <property type="entry name" value="PHEHYDRXLASE"/>
</dbReference>
<dbReference type="Gene3D" id="3.40.50.80">
    <property type="entry name" value="Nucleotide-binding domain of ferredoxin-NADP reductase (FNR) module"/>
    <property type="match status" value="1"/>
</dbReference>
<dbReference type="InterPro" id="IPR039261">
    <property type="entry name" value="FNR_nucleotide-bd"/>
</dbReference>
<dbReference type="InterPro" id="IPR017938">
    <property type="entry name" value="Riboflavin_synthase-like_b-brl"/>
</dbReference>
<evidence type="ECO:0000259" key="1">
    <source>
        <dbReference type="PROSITE" id="PS51384"/>
    </source>
</evidence>
<comment type="caution">
    <text evidence="2">The sequence shown here is derived from an EMBL/GenBank/DDBJ whole genome shotgun (WGS) entry which is preliminary data.</text>
</comment>
<dbReference type="Pfam" id="PF00970">
    <property type="entry name" value="FAD_binding_6"/>
    <property type="match status" value="1"/>
</dbReference>
<dbReference type="InterPro" id="IPR008333">
    <property type="entry name" value="Cbr1-like_FAD-bd_dom"/>
</dbReference>
<evidence type="ECO:0000313" key="2">
    <source>
        <dbReference type="EMBL" id="TSJ39773.1"/>
    </source>
</evidence>
<dbReference type="SUPFAM" id="SSF52343">
    <property type="entry name" value="Ferredoxin reductase-like, C-terminal NADP-linked domain"/>
    <property type="match status" value="1"/>
</dbReference>
<organism evidence="2 3">
    <name type="scientific">Fluviicola chungangensis</name>
    <dbReference type="NCBI Taxonomy" id="2597671"/>
    <lineage>
        <taxon>Bacteria</taxon>
        <taxon>Pseudomonadati</taxon>
        <taxon>Bacteroidota</taxon>
        <taxon>Flavobacteriia</taxon>
        <taxon>Flavobacteriales</taxon>
        <taxon>Crocinitomicaceae</taxon>
        <taxon>Fluviicola</taxon>
    </lineage>
</organism>
<protein>
    <submittedName>
        <fullName evidence="2">Flavodoxin reductase</fullName>
    </submittedName>
</protein>
<keyword evidence="3" id="KW-1185">Reference proteome</keyword>
<dbReference type="GO" id="GO:0016491">
    <property type="term" value="F:oxidoreductase activity"/>
    <property type="evidence" value="ECO:0007669"/>
    <property type="project" value="InterPro"/>
</dbReference>
<dbReference type="RefSeq" id="WP_144334441.1">
    <property type="nucleotide sequence ID" value="NZ_VLPL01000011.1"/>
</dbReference>
<dbReference type="Gene3D" id="2.40.30.10">
    <property type="entry name" value="Translation factors"/>
    <property type="match status" value="1"/>
</dbReference>
<dbReference type="SUPFAM" id="SSF63380">
    <property type="entry name" value="Riboflavin synthase domain-like"/>
    <property type="match status" value="1"/>
</dbReference>
<dbReference type="PANTHER" id="PTHR47354:SF5">
    <property type="entry name" value="PROTEIN RFBI"/>
    <property type="match status" value="1"/>
</dbReference>
<sequence>MEKHIVKILAADFVTHNVKRFRVEKPAEYYFIPGQATDLAINSIGLETELRPFTFTCLNTVDYLEFIIKIYKGHDGITEKLENVKIGDELILHEVFGTIGYKGSGVFIAGGAGITPFIAILRQLKEEDKLSGNTLLFGNKTTEDIVLHQELNDLLGEHYLDIISNPSGSISGKRIDRQLLSDYIDLASYYYICGPDQFTSDIVSNLKDLGVPDSLIVIEQ</sequence>
<dbReference type="EMBL" id="VLPL01000011">
    <property type="protein sequence ID" value="TSJ39773.1"/>
    <property type="molecule type" value="Genomic_DNA"/>
</dbReference>
<accession>A0A556MIT0</accession>